<feature type="non-terminal residue" evidence="1">
    <location>
        <position position="1"/>
    </location>
</feature>
<dbReference type="AlphaFoldDB" id="A0A0H2RF97"/>
<proteinExistence type="predicted"/>
<protein>
    <submittedName>
        <fullName evidence="1">Uncharacterized protein</fullName>
    </submittedName>
</protein>
<evidence type="ECO:0000313" key="2">
    <source>
        <dbReference type="Proteomes" id="UP000053477"/>
    </source>
</evidence>
<dbReference type="Proteomes" id="UP000053477">
    <property type="component" value="Unassembled WGS sequence"/>
</dbReference>
<name>A0A0H2RF97_9AGAM</name>
<dbReference type="STRING" id="27342.A0A0H2RF97"/>
<reference evidence="1 2" key="1">
    <citation type="submission" date="2015-04" db="EMBL/GenBank/DDBJ databases">
        <title>Complete genome sequence of Schizopora paradoxa KUC8140, a cosmopolitan wood degrader in East Asia.</title>
        <authorList>
            <consortium name="DOE Joint Genome Institute"/>
            <person name="Min B."/>
            <person name="Park H."/>
            <person name="Jang Y."/>
            <person name="Kim J.-J."/>
            <person name="Kim K.H."/>
            <person name="Pangilinan J."/>
            <person name="Lipzen A."/>
            <person name="Riley R."/>
            <person name="Grigoriev I.V."/>
            <person name="Spatafora J.W."/>
            <person name="Choi I.-G."/>
        </authorList>
    </citation>
    <scope>NUCLEOTIDE SEQUENCE [LARGE SCALE GENOMIC DNA]</scope>
    <source>
        <strain evidence="1 2">KUC8140</strain>
    </source>
</reference>
<gene>
    <name evidence="1" type="ORF">SCHPADRAFT_804030</name>
</gene>
<accession>A0A0H2RF97</accession>
<evidence type="ECO:0000313" key="1">
    <source>
        <dbReference type="EMBL" id="KLO10257.1"/>
    </source>
</evidence>
<keyword evidence="2" id="KW-1185">Reference proteome</keyword>
<dbReference type="EMBL" id="KQ086031">
    <property type="protein sequence ID" value="KLO10257.1"/>
    <property type="molecule type" value="Genomic_DNA"/>
</dbReference>
<dbReference type="OrthoDB" id="3265539at2759"/>
<organism evidence="1 2">
    <name type="scientific">Schizopora paradoxa</name>
    <dbReference type="NCBI Taxonomy" id="27342"/>
    <lineage>
        <taxon>Eukaryota</taxon>
        <taxon>Fungi</taxon>
        <taxon>Dikarya</taxon>
        <taxon>Basidiomycota</taxon>
        <taxon>Agaricomycotina</taxon>
        <taxon>Agaricomycetes</taxon>
        <taxon>Hymenochaetales</taxon>
        <taxon>Schizoporaceae</taxon>
        <taxon>Schizopora</taxon>
    </lineage>
</organism>
<feature type="non-terminal residue" evidence="1">
    <location>
        <position position="72"/>
    </location>
</feature>
<dbReference type="InParanoid" id="A0A0H2RF97"/>
<sequence length="72" mass="8355">RSTRTMAKSRAEMMLHVEQGQLAHMTSRDPREVWESLKEVHRPEGFSTTVALRRRFLMALMKPGQSVTDWIG</sequence>